<dbReference type="Gene3D" id="1.10.10.2910">
    <property type="match status" value="1"/>
</dbReference>
<accession>A0ABY7NMH1</accession>
<protein>
    <recommendedName>
        <fullName evidence="3">ImmA/IrrE family metallo-endopeptidase</fullName>
    </recommendedName>
</protein>
<evidence type="ECO:0000313" key="2">
    <source>
        <dbReference type="Proteomes" id="UP001210865"/>
    </source>
</evidence>
<evidence type="ECO:0008006" key="3">
    <source>
        <dbReference type="Google" id="ProtNLM"/>
    </source>
</evidence>
<name>A0ABY7NMH1_9SPHN</name>
<proteinExistence type="predicted"/>
<gene>
    <name evidence="1" type="ORF">PBT88_00765</name>
</gene>
<dbReference type="RefSeq" id="WP_270077363.1">
    <property type="nucleotide sequence ID" value="NZ_CP115174.1"/>
</dbReference>
<evidence type="ECO:0000313" key="1">
    <source>
        <dbReference type="EMBL" id="WBO22721.1"/>
    </source>
</evidence>
<dbReference type="EMBL" id="CP115174">
    <property type="protein sequence ID" value="WBO22721.1"/>
    <property type="molecule type" value="Genomic_DNA"/>
</dbReference>
<sequence length="306" mass="33912">MVADDSSLPIEDLEEIARIARRALNDADAIGVFPTPVDRIMEAAKIQVVPLAIDEGYLARLRRQAEAAGKALLSAISKVWGVLDPKARVAFIDPETPKAKLPFLKLHEGGHALLPWQSLFGHVEDCRKTLSPEIKDEFEQQANVFASDVLFQMGSLRRDAGDLSFGIPAILSLAKRYGASIYATARRYAQNSDRTCAVIFLDPPAIHAELGGVAMVRRVATSSSFDARFSHLVWPSWISTREGLGRLIPLAKMTRPRDFSMADANSDRFEFVGEAFRTTHHIMILISCLETTVPKIFVPDRQLVLF</sequence>
<keyword evidence="2" id="KW-1185">Reference proteome</keyword>
<reference evidence="1 2" key="1">
    <citation type="submission" date="2022-12" db="EMBL/GenBank/DDBJ databases">
        <title>Sphingomonas abieness sp. nov., an endophytic bacterium isolated from Abies koreana.</title>
        <authorList>
            <person name="Jiang L."/>
            <person name="Lee J."/>
        </authorList>
    </citation>
    <scope>NUCLEOTIDE SEQUENCE [LARGE SCALE GENOMIC DNA]</scope>
    <source>
        <strain evidence="2">PAMB 00755</strain>
    </source>
</reference>
<organism evidence="1 2">
    <name type="scientific">Sphingomonas abietis</name>
    <dbReference type="NCBI Taxonomy" id="3012344"/>
    <lineage>
        <taxon>Bacteria</taxon>
        <taxon>Pseudomonadati</taxon>
        <taxon>Pseudomonadota</taxon>
        <taxon>Alphaproteobacteria</taxon>
        <taxon>Sphingomonadales</taxon>
        <taxon>Sphingomonadaceae</taxon>
        <taxon>Sphingomonas</taxon>
    </lineage>
</organism>
<dbReference type="Proteomes" id="UP001210865">
    <property type="component" value="Chromosome"/>
</dbReference>